<sequence>MRNLFSIVFLSWLLALASYVQVAAAGNDAAHAFERIWLYEMYEVFCDVDPKQTKIFSAQGTGTVPNSNKGTGPGGRLTYAEFQWRLQGGKTPLVNLQSPKTIGVYQAADELLKLGWTGILKVADIDLTLKGYKAPQNDPNKKNYMELIDRVEKEYSNYRLSSPGKTYESIFTDTARATRIADISHAIYTLREEDRHTFISDKYIWNRNGLWLAVGPNDQQKLKSKISYVDSSGKTIYLGDDYTVTDIAKVFATNCPGGKLGPALTYWKWTSAKDITDWLAKLGDASPAVAGQPTSSPEDITHRRVLESWKTVDQKSAMNLADLNCK</sequence>
<evidence type="ECO:0000313" key="2">
    <source>
        <dbReference type="EMBL" id="EFR03917.1"/>
    </source>
</evidence>
<dbReference type="GeneID" id="10026168"/>
<dbReference type="EMBL" id="DS989827">
    <property type="protein sequence ID" value="EFR03917.1"/>
    <property type="molecule type" value="Genomic_DNA"/>
</dbReference>
<dbReference type="HOGENOM" id="CLU_828937_0_0_1"/>
<dbReference type="VEuPathDB" id="FungiDB:MGYG_06916"/>
<feature type="signal peptide" evidence="1">
    <location>
        <begin position="1"/>
        <end position="25"/>
    </location>
</feature>
<organism evidence="3">
    <name type="scientific">Arthroderma gypseum (strain ATCC MYA-4604 / CBS 118893)</name>
    <name type="common">Microsporum gypseum</name>
    <dbReference type="NCBI Taxonomy" id="535722"/>
    <lineage>
        <taxon>Eukaryota</taxon>
        <taxon>Fungi</taxon>
        <taxon>Dikarya</taxon>
        <taxon>Ascomycota</taxon>
        <taxon>Pezizomycotina</taxon>
        <taxon>Eurotiomycetes</taxon>
        <taxon>Eurotiomycetidae</taxon>
        <taxon>Onygenales</taxon>
        <taxon>Arthrodermataceae</taxon>
        <taxon>Nannizzia</taxon>
    </lineage>
</organism>
<proteinExistence type="predicted"/>
<evidence type="ECO:0000313" key="3">
    <source>
        <dbReference type="Proteomes" id="UP000002669"/>
    </source>
</evidence>
<dbReference type="AlphaFoldDB" id="E4V1K2"/>
<dbReference type="Proteomes" id="UP000002669">
    <property type="component" value="Unassembled WGS sequence"/>
</dbReference>
<accession>E4V1K2</accession>
<dbReference type="eggNOG" id="ENOG502RQM6">
    <property type="taxonomic scope" value="Eukaryota"/>
</dbReference>
<dbReference type="InParanoid" id="E4V1K2"/>
<reference evidence="3" key="1">
    <citation type="journal article" date="2012" name="MBio">
        <title>Comparative genome analysis of Trichophyton rubrum and related dermatophytes reveals candidate genes involved in infection.</title>
        <authorList>
            <person name="Martinez D.A."/>
            <person name="Oliver B.G."/>
            <person name="Graeser Y."/>
            <person name="Goldberg J.M."/>
            <person name="Li W."/>
            <person name="Martinez-Rossi N.M."/>
            <person name="Monod M."/>
            <person name="Shelest E."/>
            <person name="Barton R.C."/>
            <person name="Birch E."/>
            <person name="Brakhage A.A."/>
            <person name="Chen Z."/>
            <person name="Gurr S.J."/>
            <person name="Heiman D."/>
            <person name="Heitman J."/>
            <person name="Kosti I."/>
            <person name="Rossi A."/>
            <person name="Saif S."/>
            <person name="Samalova M."/>
            <person name="Saunders C.W."/>
            <person name="Shea T."/>
            <person name="Summerbell R.C."/>
            <person name="Xu J."/>
            <person name="Young S."/>
            <person name="Zeng Q."/>
            <person name="Birren B.W."/>
            <person name="Cuomo C.A."/>
            <person name="White T.C."/>
        </authorList>
    </citation>
    <scope>NUCLEOTIDE SEQUENCE [LARGE SCALE GENOMIC DNA]</scope>
    <source>
        <strain evidence="3">ATCC MYA-4604 / CBS 118893</strain>
    </source>
</reference>
<dbReference type="RefSeq" id="XP_003170925.1">
    <property type="nucleotide sequence ID" value="XM_003170877.1"/>
</dbReference>
<feature type="chain" id="PRO_5003190693" evidence="1">
    <location>
        <begin position="26"/>
        <end position="326"/>
    </location>
</feature>
<dbReference type="OrthoDB" id="4316405at2759"/>
<gene>
    <name evidence="2" type="ORF">MGYG_06916</name>
</gene>
<name>E4V1K2_ARTGP</name>
<protein>
    <submittedName>
        <fullName evidence="2">Uncharacterized protein</fullName>
    </submittedName>
</protein>
<keyword evidence="3" id="KW-1185">Reference proteome</keyword>
<evidence type="ECO:0000256" key="1">
    <source>
        <dbReference type="SAM" id="SignalP"/>
    </source>
</evidence>
<keyword evidence="1" id="KW-0732">Signal</keyword>